<dbReference type="EMBL" id="LCCC01000027">
    <property type="protein sequence ID" value="KKS23522.1"/>
    <property type="molecule type" value="Genomic_DNA"/>
</dbReference>
<evidence type="ECO:0000313" key="2">
    <source>
        <dbReference type="EMBL" id="KKS23522.1"/>
    </source>
</evidence>
<gene>
    <name evidence="2" type="ORF">UU82_C0027G0001</name>
</gene>
<feature type="non-terminal residue" evidence="2">
    <location>
        <position position="1"/>
    </location>
</feature>
<evidence type="ECO:0000313" key="3">
    <source>
        <dbReference type="Proteomes" id="UP000033949"/>
    </source>
</evidence>
<proteinExistence type="predicted"/>
<organism evidence="2 3">
    <name type="scientific">Candidatus Nomurabacteria bacterium GW2011_GWC2_41_8</name>
    <dbReference type="NCBI Taxonomy" id="1618755"/>
    <lineage>
        <taxon>Bacteria</taxon>
        <taxon>Candidatus Nomuraibacteriota</taxon>
    </lineage>
</organism>
<protein>
    <submittedName>
        <fullName evidence="2">Uncharacterized protein</fullName>
    </submittedName>
</protein>
<dbReference type="AlphaFoldDB" id="A0A0G0XGJ2"/>
<evidence type="ECO:0000256" key="1">
    <source>
        <dbReference type="SAM" id="MobiDB-lite"/>
    </source>
</evidence>
<dbReference type="Proteomes" id="UP000033949">
    <property type="component" value="Unassembled WGS sequence"/>
</dbReference>
<feature type="region of interest" description="Disordered" evidence="1">
    <location>
        <begin position="1"/>
        <end position="44"/>
    </location>
</feature>
<feature type="compositionally biased region" description="Basic and acidic residues" evidence="1">
    <location>
        <begin position="21"/>
        <end position="34"/>
    </location>
</feature>
<reference evidence="2 3" key="1">
    <citation type="journal article" date="2015" name="Nature">
        <title>rRNA introns, odd ribosomes, and small enigmatic genomes across a large radiation of phyla.</title>
        <authorList>
            <person name="Brown C.T."/>
            <person name="Hug L.A."/>
            <person name="Thomas B.C."/>
            <person name="Sharon I."/>
            <person name="Castelle C.J."/>
            <person name="Singh A."/>
            <person name="Wilkins M.J."/>
            <person name="Williams K.H."/>
            <person name="Banfield J.F."/>
        </authorList>
    </citation>
    <scope>NUCLEOTIDE SEQUENCE [LARGE SCALE GENOMIC DNA]</scope>
</reference>
<comment type="caution">
    <text evidence="2">The sequence shown here is derived from an EMBL/GenBank/DDBJ whole genome shotgun (WGS) entry which is preliminary data.</text>
</comment>
<sequence>EMLEKHISQNNSETEQAAEAIDDRTKEETQKDDTDLYNISNFSV</sequence>
<accession>A0A0G0XGJ2</accession>
<name>A0A0G0XGJ2_9BACT</name>